<evidence type="ECO:0000313" key="2">
    <source>
        <dbReference type="Proteomes" id="UP000177960"/>
    </source>
</evidence>
<name>A0A1G1ZGG0_9BACT</name>
<dbReference type="AlphaFoldDB" id="A0A1G1ZGG0"/>
<sequence length="70" mass="8432">MDPNKELIAGNIIPQCQKCNRGDRNRWVYDERGRVIKLAKPNFVKNFDKEVRYKIYQILYKEFEGKNPNK</sequence>
<dbReference type="EMBL" id="MHJG01000020">
    <property type="protein sequence ID" value="OGY63624.1"/>
    <property type="molecule type" value="Genomic_DNA"/>
</dbReference>
<reference evidence="1 2" key="1">
    <citation type="journal article" date="2016" name="Nat. Commun.">
        <title>Thousands of microbial genomes shed light on interconnected biogeochemical processes in an aquifer system.</title>
        <authorList>
            <person name="Anantharaman K."/>
            <person name="Brown C.T."/>
            <person name="Hug L.A."/>
            <person name="Sharon I."/>
            <person name="Castelle C.J."/>
            <person name="Probst A.J."/>
            <person name="Thomas B.C."/>
            <person name="Singh A."/>
            <person name="Wilkins M.J."/>
            <person name="Karaoz U."/>
            <person name="Brodie E.L."/>
            <person name="Williams K.H."/>
            <person name="Hubbard S.S."/>
            <person name="Banfield J.F."/>
        </authorList>
    </citation>
    <scope>NUCLEOTIDE SEQUENCE [LARGE SCALE GENOMIC DNA]</scope>
</reference>
<comment type="caution">
    <text evidence="1">The sequence shown here is derived from an EMBL/GenBank/DDBJ whole genome shotgun (WGS) entry which is preliminary data.</text>
</comment>
<evidence type="ECO:0000313" key="1">
    <source>
        <dbReference type="EMBL" id="OGY63624.1"/>
    </source>
</evidence>
<protein>
    <submittedName>
        <fullName evidence="1">Uncharacterized protein</fullName>
    </submittedName>
</protein>
<accession>A0A1G1ZGG0</accession>
<dbReference type="STRING" id="1798404.A3B92_03160"/>
<proteinExistence type="predicted"/>
<gene>
    <name evidence="1" type="ORF">A3B92_03160</name>
</gene>
<organism evidence="1 2">
    <name type="scientific">Candidatus Harrisonbacteria bacterium RIFCSPHIGHO2_02_FULL_42_16</name>
    <dbReference type="NCBI Taxonomy" id="1798404"/>
    <lineage>
        <taxon>Bacteria</taxon>
        <taxon>Candidatus Harrisoniibacteriota</taxon>
    </lineage>
</organism>
<dbReference type="Proteomes" id="UP000177960">
    <property type="component" value="Unassembled WGS sequence"/>
</dbReference>